<feature type="compositionally biased region" description="Polar residues" evidence="3">
    <location>
        <begin position="264"/>
        <end position="274"/>
    </location>
</feature>
<feature type="region of interest" description="Disordered" evidence="3">
    <location>
        <begin position="868"/>
        <end position="890"/>
    </location>
</feature>
<feature type="region of interest" description="Disordered" evidence="3">
    <location>
        <begin position="427"/>
        <end position="455"/>
    </location>
</feature>
<feature type="compositionally biased region" description="Low complexity" evidence="3">
    <location>
        <begin position="1278"/>
        <end position="1293"/>
    </location>
</feature>
<dbReference type="Proteomes" id="UP001530293">
    <property type="component" value="Unassembled WGS sequence"/>
</dbReference>
<keyword evidence="1" id="KW-0505">Motor protein</keyword>
<organism evidence="5 6">
    <name type="scientific">Discostella pseudostelligera</name>
    <dbReference type="NCBI Taxonomy" id="259834"/>
    <lineage>
        <taxon>Eukaryota</taxon>
        <taxon>Sar</taxon>
        <taxon>Stramenopiles</taxon>
        <taxon>Ochrophyta</taxon>
        <taxon>Bacillariophyta</taxon>
        <taxon>Coscinodiscophyceae</taxon>
        <taxon>Thalassiosirophycidae</taxon>
        <taxon>Stephanodiscales</taxon>
        <taxon>Stephanodiscaceae</taxon>
        <taxon>Discostella</taxon>
    </lineage>
</organism>
<accession>A0ABD3MCP1</accession>
<comment type="similarity">
    <text evidence="1">Belongs to the TRAFAC class myosin-kinesin ATPase superfamily. Kinesin family.</text>
</comment>
<reference evidence="5 6" key="1">
    <citation type="submission" date="2024-10" db="EMBL/GenBank/DDBJ databases">
        <title>Updated reference genomes for cyclostephanoid diatoms.</title>
        <authorList>
            <person name="Roberts W.R."/>
            <person name="Alverson A.J."/>
        </authorList>
    </citation>
    <scope>NUCLEOTIDE SEQUENCE [LARGE SCALE GENOMIC DNA]</scope>
    <source>
        <strain evidence="5 6">AJA232-27</strain>
    </source>
</reference>
<dbReference type="PRINTS" id="PR00380">
    <property type="entry name" value="KINESINHEAVY"/>
</dbReference>
<feature type="compositionally biased region" description="Basic residues" evidence="3">
    <location>
        <begin position="1254"/>
        <end position="1263"/>
    </location>
</feature>
<feature type="region of interest" description="Disordered" evidence="3">
    <location>
        <begin position="923"/>
        <end position="988"/>
    </location>
</feature>
<evidence type="ECO:0000259" key="4">
    <source>
        <dbReference type="PROSITE" id="PS50067"/>
    </source>
</evidence>
<feature type="binding site" evidence="1">
    <location>
        <begin position="1460"/>
        <end position="1467"/>
    </location>
    <ligand>
        <name>ATP</name>
        <dbReference type="ChEBI" id="CHEBI:30616"/>
    </ligand>
</feature>
<dbReference type="GO" id="GO:0003774">
    <property type="term" value="F:cytoskeletal motor activity"/>
    <property type="evidence" value="ECO:0007669"/>
    <property type="project" value="UniProtKB-UniRule"/>
</dbReference>
<evidence type="ECO:0000313" key="6">
    <source>
        <dbReference type="Proteomes" id="UP001530293"/>
    </source>
</evidence>
<dbReference type="PANTHER" id="PTHR47972:SF28">
    <property type="entry name" value="KINESIN-LIKE PROTEIN KLP-3"/>
    <property type="match status" value="1"/>
</dbReference>
<feature type="domain" description="Kinesin motor" evidence="4">
    <location>
        <begin position="1380"/>
        <end position="1746"/>
    </location>
</feature>
<feature type="compositionally biased region" description="Basic and acidic residues" evidence="3">
    <location>
        <begin position="1264"/>
        <end position="1277"/>
    </location>
</feature>
<feature type="compositionally biased region" description="Low complexity" evidence="3">
    <location>
        <begin position="65"/>
        <end position="87"/>
    </location>
</feature>
<sequence length="1760" mass="186313">MVASPLRSSTSYQGGGPTTTLAEQSQPLSPSKAVVVTSNRKNNTSTSSNSGGGRNTNNMLTPRLSTTPNSSTSKYNNNTNTTTTTTTTGGGGMLLLPPRGNNSPDTSKGSNLTHTNLEGRSADGSSSAASSDRKKQTMARSTGTGGTTGTLGEGSASSSIENVNESNNVNVVVGVSNIVEVGAIHRHHHLRGVGVGGGGGGNNNLCSTTPEKNAKLLVPTNTTTNSNSNNIMSTSMSSSNSPPKPTLIPKNPKDTTSTSTSTTPLGGTFNSSAITTTNSTHNNHNNLMNTTTTTTTAGASPKRRAKNVLVANSSTIASSNNNNNNSGMPLSSSNRSVGSGVRSVRSYGGGGGGAAAGSVGYRSILNSGNSPTPGSTVDGLQSIKDISTTTTTIASSRMTIAGGSVGSPRPTTTNSLVHPSTIISSNGMSASASNHSHHHHHHPHHPLPKHHQHSLDDEEQYMFEQRLTQDELGVAIRKISHSGKAQLRYVKCVPLRPKSSSDFEEEELLLLDHPLLTTATATATTTMTRGVVGGGGGGVGVGGGRAIVSGGGGGGGSSIHNGSNNANNNNNVPYLDHTSMVVGMGTRTSVTTTKTNTIPSDSMSVSSKSSTGSRFLERMRSTGSGVISRNGGRLFHTILPGGGGSGGGVGVGVGGGGGGGITPNATTLDSARLASSNTSGGGGGPLVGGNISNMMNDTDEEIGCGVSDNLLLHDNNNSGMMMMMTLDGTTTSEHKSHRALTWGKKNAVVLSLDKFTCVRKGKTTERTIRNSSSSSRLLSIMTNVRGNESLDIEAPTMLDRDKFASAFSRFLGVPLLEEEDVVVESVAGGGNGGVVGGGRSRSTVAGGGSAVMKKIRTPSLTRTRKLSSALSAAPSTARSEPGHLLSSARLTPNTASESLLPALTLNSDEASAVDRELAFEHGFGDGKETISSNANLLKPPPRKASENEFSFSGVTASASPSAGKAPSSSGVSRTGSSSRAGDTTMSKHTIDTMSESARKRISHDGHQARESMLEPRISAPIDAASPVHITGVSSDHQNDSHHPVDNTDNHSHVSSLTGGVDQEIVEELHQAIIELRTELDASRAEAARAVKVAEQAIQSAENCTSSDWNSTVTHKAAEAAAQAQRKSAEAIARARIAEERLAAERKSAKFWRMQAQAAEEEAGGLKTRSAAAEVKQAVVTEELASERRKAARMFATLKKEFQEAEKQQGEELNTVLERKRMLEVELKELKEKLDKKSADEKRPLEMDRNEKAKGPHRLRPNFRRQRDPSCPKSKESSSKGSLSIASSTSESLLPQNDAVDNRIAELQQQATTVRRQFELVRHTTVDEVLSLKQLSAEWSKQAFRAVAASTAEADHLREKLAAESAMRLKLLNSLQDIRGTVRVYCRPRPTEILPEGIQPKSILTIPTHDILVLNEDTSPMSFQYDRIFSPGASQSEVFSELEEPLISSLDGFNVTLLAYGQGGSGKTHTLLGEVSFDDEENSLPILKSHGVQLQAIEQLFNIAGHRTERYKDKFSMTVVEVHNEKLFDRVAGTPSAEEDGEVIVCETRDRRDTIGNWTKGKLEIRTNIDGNTVVQGLVSIPINSFEKAVTILQESIANRVEQLRGQGSNWKKHERKTTVITTIHISSVNIATGVGTEGRLQFVDMAASDILQGGTKVREDSDVSSRVEGDDIQYVNRSIDAFNEVIQARCQFDRSVPYRNSTLTHLLRDSLEADTKVLLLCCINSDEANLPNTVSSLRFASRMQKVSIGKATKHVIGSKE</sequence>
<evidence type="ECO:0000256" key="2">
    <source>
        <dbReference type="SAM" id="Coils"/>
    </source>
</evidence>
<dbReference type="EMBL" id="JALLBG020000147">
    <property type="protein sequence ID" value="KAL3761739.1"/>
    <property type="molecule type" value="Genomic_DNA"/>
</dbReference>
<evidence type="ECO:0000313" key="5">
    <source>
        <dbReference type="EMBL" id="KAL3761739.1"/>
    </source>
</evidence>
<name>A0ABD3MCP1_9STRA</name>
<dbReference type="SUPFAM" id="SSF52540">
    <property type="entry name" value="P-loop containing nucleoside triphosphate hydrolases"/>
    <property type="match status" value="1"/>
</dbReference>
<dbReference type="Pfam" id="PF00225">
    <property type="entry name" value="Kinesin"/>
    <property type="match status" value="1"/>
</dbReference>
<feature type="compositionally biased region" description="Low complexity" evidence="3">
    <location>
        <begin position="592"/>
        <end position="613"/>
    </location>
</feature>
<feature type="region of interest" description="Disordered" evidence="3">
    <location>
        <begin position="204"/>
        <end position="303"/>
    </location>
</feature>
<dbReference type="SMART" id="SM00129">
    <property type="entry name" value="KISc"/>
    <property type="match status" value="1"/>
</dbReference>
<feature type="region of interest" description="Disordered" evidence="3">
    <location>
        <begin position="592"/>
        <end position="615"/>
    </location>
</feature>
<feature type="region of interest" description="Disordered" evidence="3">
    <location>
        <begin position="1234"/>
        <end position="1293"/>
    </location>
</feature>
<keyword evidence="1" id="KW-0547">Nucleotide-binding</keyword>
<dbReference type="InterPro" id="IPR001752">
    <property type="entry name" value="Kinesin_motor_dom"/>
</dbReference>
<dbReference type="GO" id="GO:0005524">
    <property type="term" value="F:ATP binding"/>
    <property type="evidence" value="ECO:0007669"/>
    <property type="project" value="UniProtKB-UniRule"/>
</dbReference>
<feature type="compositionally biased region" description="Basic residues" evidence="3">
    <location>
        <begin position="435"/>
        <end position="452"/>
    </location>
</feature>
<feature type="coiled-coil region" evidence="2">
    <location>
        <begin position="1120"/>
        <end position="1161"/>
    </location>
</feature>
<dbReference type="PANTHER" id="PTHR47972">
    <property type="entry name" value="KINESIN-LIKE PROTEIN KLP-3"/>
    <property type="match status" value="1"/>
</dbReference>
<feature type="region of interest" description="Disordered" evidence="3">
    <location>
        <begin position="1"/>
        <end position="162"/>
    </location>
</feature>
<dbReference type="PROSITE" id="PS50067">
    <property type="entry name" value="KINESIN_MOTOR_2"/>
    <property type="match status" value="1"/>
</dbReference>
<feature type="compositionally biased region" description="Low complexity" evidence="3">
    <location>
        <begin position="275"/>
        <end position="296"/>
    </location>
</feature>
<proteinExistence type="inferred from homology"/>
<feature type="compositionally biased region" description="Polar residues" evidence="3">
    <location>
        <begin position="1"/>
        <end position="29"/>
    </location>
</feature>
<evidence type="ECO:0000256" key="1">
    <source>
        <dbReference type="PROSITE-ProRule" id="PRU00283"/>
    </source>
</evidence>
<gene>
    <name evidence="5" type="ORF">ACHAWU_001255</name>
</gene>
<dbReference type="InterPro" id="IPR027417">
    <property type="entry name" value="P-loop_NTPase"/>
</dbReference>
<feature type="compositionally biased region" description="Basic and acidic residues" evidence="3">
    <location>
        <begin position="1036"/>
        <end position="1051"/>
    </location>
</feature>
<feature type="compositionally biased region" description="Polar residues" evidence="3">
    <location>
        <begin position="100"/>
        <end position="118"/>
    </location>
</feature>
<feature type="compositionally biased region" description="Low complexity" evidence="3">
    <location>
        <begin position="220"/>
        <end position="241"/>
    </location>
</feature>
<keyword evidence="2" id="KW-0175">Coiled coil</keyword>
<feature type="region of interest" description="Disordered" evidence="3">
    <location>
        <begin position="1029"/>
        <end position="1055"/>
    </location>
</feature>
<feature type="region of interest" description="Disordered" evidence="3">
    <location>
        <begin position="316"/>
        <end position="355"/>
    </location>
</feature>
<dbReference type="InterPro" id="IPR036961">
    <property type="entry name" value="Kinesin_motor_dom_sf"/>
</dbReference>
<feature type="region of interest" description="Disordered" evidence="3">
    <location>
        <begin position="394"/>
        <end position="414"/>
    </location>
</feature>
<evidence type="ECO:0000256" key="3">
    <source>
        <dbReference type="SAM" id="MobiDB-lite"/>
    </source>
</evidence>
<feature type="compositionally biased region" description="Low complexity" evidence="3">
    <location>
        <begin position="153"/>
        <end position="162"/>
    </location>
</feature>
<protein>
    <recommendedName>
        <fullName evidence="4">Kinesin motor domain-containing protein</fullName>
    </recommendedName>
</protein>
<feature type="compositionally biased region" description="Basic and acidic residues" evidence="3">
    <location>
        <begin position="1234"/>
        <end position="1253"/>
    </location>
</feature>
<feature type="compositionally biased region" description="Low complexity" evidence="3">
    <location>
        <begin position="37"/>
        <end position="49"/>
    </location>
</feature>
<keyword evidence="1" id="KW-0067">ATP-binding</keyword>
<dbReference type="Gene3D" id="3.40.850.10">
    <property type="entry name" value="Kinesin motor domain"/>
    <property type="match status" value="1"/>
</dbReference>
<comment type="caution">
    <text evidence="5">The sequence shown here is derived from an EMBL/GenBank/DDBJ whole genome shotgun (WGS) entry which is preliminary data.</text>
</comment>
<feature type="compositionally biased region" description="Gly residues" evidence="3">
    <location>
        <begin position="143"/>
        <end position="152"/>
    </location>
</feature>
<dbReference type="InterPro" id="IPR027640">
    <property type="entry name" value="Kinesin-like_fam"/>
</dbReference>
<feature type="compositionally biased region" description="Low complexity" evidence="3">
    <location>
        <begin position="956"/>
        <end position="979"/>
    </location>
</feature>
<feature type="compositionally biased region" description="Low complexity" evidence="3">
    <location>
        <begin position="316"/>
        <end position="346"/>
    </location>
</feature>
<keyword evidence="6" id="KW-1185">Reference proteome</keyword>
<feature type="compositionally biased region" description="Low complexity" evidence="3">
    <location>
        <begin position="868"/>
        <end position="879"/>
    </location>
</feature>